<dbReference type="PANTHER" id="PTHR47331:SF1">
    <property type="entry name" value="GAG-LIKE PROTEIN"/>
    <property type="match status" value="1"/>
</dbReference>
<feature type="non-terminal residue" evidence="2">
    <location>
        <position position="1"/>
    </location>
</feature>
<reference evidence="2 3" key="1">
    <citation type="submission" date="2015-04" db="EMBL/GenBank/DDBJ databases">
        <title>Lasius niger genome sequencing.</title>
        <authorList>
            <person name="Konorov E.A."/>
            <person name="Nikitin M.A."/>
            <person name="Kirill M.V."/>
            <person name="Chang P."/>
        </authorList>
    </citation>
    <scope>NUCLEOTIDE SEQUENCE [LARGE SCALE GENOMIC DNA]</scope>
    <source>
        <tissue evidence="2">Whole</tissue>
    </source>
</reference>
<dbReference type="AlphaFoldDB" id="A0A0J7JUF3"/>
<organism evidence="2 3">
    <name type="scientific">Lasius niger</name>
    <name type="common">Black garden ant</name>
    <dbReference type="NCBI Taxonomy" id="67767"/>
    <lineage>
        <taxon>Eukaryota</taxon>
        <taxon>Metazoa</taxon>
        <taxon>Ecdysozoa</taxon>
        <taxon>Arthropoda</taxon>
        <taxon>Hexapoda</taxon>
        <taxon>Insecta</taxon>
        <taxon>Pterygota</taxon>
        <taxon>Neoptera</taxon>
        <taxon>Endopterygota</taxon>
        <taxon>Hymenoptera</taxon>
        <taxon>Apocrita</taxon>
        <taxon>Aculeata</taxon>
        <taxon>Formicoidea</taxon>
        <taxon>Formicidae</taxon>
        <taxon>Formicinae</taxon>
        <taxon>Lasius</taxon>
        <taxon>Lasius</taxon>
    </lineage>
</organism>
<dbReference type="Gene3D" id="3.30.420.10">
    <property type="entry name" value="Ribonuclease H-like superfamily/Ribonuclease H"/>
    <property type="match status" value="1"/>
</dbReference>
<keyword evidence="3" id="KW-1185">Reference proteome</keyword>
<sequence>RAENGETAPSVLDPEELEAALTRWILMAQGLGFQSELKDINAGRALSARSPLRKLAPMTDAEGILRIGGRIKHSLLDADQRHPIILPSESHLTYLVIDASHRRTLHGGVQSTLASIRQRFWIPRARQLVRRHIHRCPPCIRWRAATPQPAMGDLPRERVAPSRPFQHTGVDLAGPVWLRTTKGRGHKAYKGFLVVFVCFSSRAVHLEVASDYSAEAFLAA</sequence>
<name>A0A0J7JUF3_LASNI</name>
<dbReference type="InterPro" id="IPR041588">
    <property type="entry name" value="Integrase_H2C2"/>
</dbReference>
<feature type="domain" description="Integrase zinc-binding" evidence="1">
    <location>
        <begin position="91"/>
        <end position="143"/>
    </location>
</feature>
<comment type="caution">
    <text evidence="2">The sequence shown here is derived from an EMBL/GenBank/DDBJ whole genome shotgun (WGS) entry which is preliminary data.</text>
</comment>
<dbReference type="PaxDb" id="67767-A0A0J7JUF3"/>
<dbReference type="STRING" id="67767.A0A0J7JUF3"/>
<evidence type="ECO:0000313" key="3">
    <source>
        <dbReference type="Proteomes" id="UP000036403"/>
    </source>
</evidence>
<evidence type="ECO:0000259" key="1">
    <source>
        <dbReference type="Pfam" id="PF17921"/>
    </source>
</evidence>
<proteinExistence type="predicted"/>
<gene>
    <name evidence="2" type="ORF">RF55_25575</name>
</gene>
<dbReference type="GO" id="GO:0003676">
    <property type="term" value="F:nucleic acid binding"/>
    <property type="evidence" value="ECO:0007669"/>
    <property type="project" value="InterPro"/>
</dbReference>
<protein>
    <recommendedName>
        <fullName evidence="1">Integrase zinc-binding domain-containing protein</fullName>
    </recommendedName>
</protein>
<dbReference type="Gene3D" id="1.10.340.70">
    <property type="match status" value="1"/>
</dbReference>
<dbReference type="OrthoDB" id="5984724at2759"/>
<dbReference type="InterPro" id="IPR036397">
    <property type="entry name" value="RNaseH_sf"/>
</dbReference>
<dbReference type="Pfam" id="PF17921">
    <property type="entry name" value="Integrase_H2C2"/>
    <property type="match status" value="1"/>
</dbReference>
<evidence type="ECO:0000313" key="2">
    <source>
        <dbReference type="EMBL" id="KMQ81679.1"/>
    </source>
</evidence>
<feature type="non-terminal residue" evidence="2">
    <location>
        <position position="220"/>
    </location>
</feature>
<dbReference type="Proteomes" id="UP000036403">
    <property type="component" value="Unassembled WGS sequence"/>
</dbReference>
<dbReference type="EMBL" id="LBMM01032875">
    <property type="protein sequence ID" value="KMQ81679.1"/>
    <property type="molecule type" value="Genomic_DNA"/>
</dbReference>
<accession>A0A0J7JUF3</accession>
<dbReference type="PANTHER" id="PTHR47331">
    <property type="entry name" value="PHD-TYPE DOMAIN-CONTAINING PROTEIN"/>
    <property type="match status" value="1"/>
</dbReference>